<name>A0A939JTS6_9HYPH</name>
<dbReference type="EMBL" id="JAFMPP010000005">
    <property type="protein sequence ID" value="MBO0662435.1"/>
    <property type="molecule type" value="Genomic_DNA"/>
</dbReference>
<accession>A0A939JTS6</accession>
<evidence type="ECO:0000313" key="2">
    <source>
        <dbReference type="Proteomes" id="UP000664122"/>
    </source>
</evidence>
<sequence>MPDTYIAIGSGEMVFDDKTDHELQAGCVRSDVEGILSLFGLTHRALPNIDSDFRADAVGAYFGAAKRSHFARLMWSTRVLPTTNGASGRWWRTVSPPVDFGCHKYGAWKLPRV</sequence>
<evidence type="ECO:0000313" key="1">
    <source>
        <dbReference type="EMBL" id="MBO0662435.1"/>
    </source>
</evidence>
<comment type="caution">
    <text evidence="1">The sequence shown here is derived from an EMBL/GenBank/DDBJ whole genome shotgun (WGS) entry which is preliminary data.</text>
</comment>
<dbReference type="Proteomes" id="UP000664122">
    <property type="component" value="Unassembled WGS sequence"/>
</dbReference>
<protein>
    <submittedName>
        <fullName evidence="1">Uncharacterized protein</fullName>
    </submittedName>
</protein>
<proteinExistence type="predicted"/>
<dbReference type="AlphaFoldDB" id="A0A939JTS6"/>
<keyword evidence="2" id="KW-1185">Reference proteome</keyword>
<reference evidence="1" key="1">
    <citation type="submission" date="2021-03" db="EMBL/GenBank/DDBJ databases">
        <title>Whole genome sequence of Jiella sp. CQZ9-1.</title>
        <authorList>
            <person name="Tuo L."/>
        </authorList>
    </citation>
    <scope>NUCLEOTIDE SEQUENCE</scope>
    <source>
        <strain evidence="1">CQZ9-1</strain>
    </source>
</reference>
<organism evidence="1 2">
    <name type="scientific">Jiella flava</name>
    <dbReference type="NCBI Taxonomy" id="2816857"/>
    <lineage>
        <taxon>Bacteria</taxon>
        <taxon>Pseudomonadati</taxon>
        <taxon>Pseudomonadota</taxon>
        <taxon>Alphaproteobacteria</taxon>
        <taxon>Hyphomicrobiales</taxon>
        <taxon>Aurantimonadaceae</taxon>
        <taxon>Jiella</taxon>
    </lineage>
</organism>
<dbReference type="RefSeq" id="WP_207257226.1">
    <property type="nucleotide sequence ID" value="NZ_JAFMPP010000005.1"/>
</dbReference>
<gene>
    <name evidence="1" type="ORF">J1C48_07605</name>
</gene>